<comment type="caution">
    <text evidence="1">The sequence shown here is derived from an EMBL/GenBank/DDBJ whole genome shotgun (WGS) entry which is preliminary data.</text>
</comment>
<keyword evidence="2" id="KW-1185">Reference proteome</keyword>
<proteinExistence type="predicted"/>
<dbReference type="Proteomes" id="UP001195483">
    <property type="component" value="Unassembled WGS sequence"/>
</dbReference>
<reference evidence="1" key="3">
    <citation type="submission" date="2023-05" db="EMBL/GenBank/DDBJ databases">
        <authorList>
            <person name="Smith C.H."/>
        </authorList>
    </citation>
    <scope>NUCLEOTIDE SEQUENCE</scope>
    <source>
        <strain evidence="1">CHS0354</strain>
        <tissue evidence="1">Mantle</tissue>
    </source>
</reference>
<organism evidence="1 2">
    <name type="scientific">Potamilus streckersoni</name>
    <dbReference type="NCBI Taxonomy" id="2493646"/>
    <lineage>
        <taxon>Eukaryota</taxon>
        <taxon>Metazoa</taxon>
        <taxon>Spiralia</taxon>
        <taxon>Lophotrochozoa</taxon>
        <taxon>Mollusca</taxon>
        <taxon>Bivalvia</taxon>
        <taxon>Autobranchia</taxon>
        <taxon>Heteroconchia</taxon>
        <taxon>Palaeoheterodonta</taxon>
        <taxon>Unionida</taxon>
        <taxon>Unionoidea</taxon>
        <taxon>Unionidae</taxon>
        <taxon>Ambleminae</taxon>
        <taxon>Lampsilini</taxon>
        <taxon>Potamilus</taxon>
    </lineage>
</organism>
<evidence type="ECO:0000313" key="2">
    <source>
        <dbReference type="Proteomes" id="UP001195483"/>
    </source>
</evidence>
<sequence>MRVNGHKLGTVTNFQYISVITSDEGSQPEVPFRIVQTTTALARLKAIWKDSNITPGYKIKLMRSLDMSIFLYACEIWTLTTELDRRIRALDMRCYRRILKISYLCHLSNDECVLESKV</sequence>
<name>A0AAE0W9W3_9BIVA</name>
<reference evidence="1" key="2">
    <citation type="journal article" date="2021" name="Genome Biol. Evol.">
        <title>Developing a high-quality reference genome for a parasitic bivalve with doubly uniparental inheritance (Bivalvia: Unionida).</title>
        <authorList>
            <person name="Smith C.H."/>
        </authorList>
    </citation>
    <scope>NUCLEOTIDE SEQUENCE</scope>
    <source>
        <strain evidence="1">CHS0354</strain>
        <tissue evidence="1">Mantle</tissue>
    </source>
</reference>
<dbReference type="PANTHER" id="PTHR47027">
    <property type="entry name" value="REVERSE TRANSCRIPTASE DOMAIN-CONTAINING PROTEIN"/>
    <property type="match status" value="1"/>
</dbReference>
<gene>
    <name evidence="1" type="ORF">CHS0354_015616</name>
</gene>
<evidence type="ECO:0000313" key="1">
    <source>
        <dbReference type="EMBL" id="KAK3607468.1"/>
    </source>
</evidence>
<evidence type="ECO:0008006" key="3">
    <source>
        <dbReference type="Google" id="ProtNLM"/>
    </source>
</evidence>
<dbReference type="PANTHER" id="PTHR47027:SF25">
    <property type="entry name" value="REVERSE TRANSCRIPTASE DOMAIN-CONTAINING PROTEIN"/>
    <property type="match status" value="1"/>
</dbReference>
<protein>
    <recommendedName>
        <fullName evidence="3">Endonuclease-reverse transcriptase</fullName>
    </recommendedName>
</protein>
<reference evidence="1" key="1">
    <citation type="journal article" date="2021" name="Genome Biol. Evol.">
        <title>A High-Quality Reference Genome for a Parasitic Bivalve with Doubly Uniparental Inheritance (Bivalvia: Unionida).</title>
        <authorList>
            <person name="Smith C.H."/>
        </authorList>
    </citation>
    <scope>NUCLEOTIDE SEQUENCE</scope>
    <source>
        <strain evidence="1">CHS0354</strain>
    </source>
</reference>
<dbReference type="EMBL" id="JAEAOA010000968">
    <property type="protein sequence ID" value="KAK3607468.1"/>
    <property type="molecule type" value="Genomic_DNA"/>
</dbReference>
<accession>A0AAE0W9W3</accession>
<dbReference type="AlphaFoldDB" id="A0AAE0W9W3"/>